<sequence length="157" mass="17755">MSKINSKPTWAINAETLMKKKGIQKLDLLDIFGVSTPAAVGHYFQGRREPSIQGLINLAQKLDVELSSLLGLQENTHLNIKEVNAQRLTEALQLLVRCVDITPEEVMIFFKVYEKINPENIIKSINILSESDDKNSIFNSIIKVQDFMSIELKKANK</sequence>
<organism evidence="2 3">
    <name type="scientific">Shewanella surugensis</name>
    <dbReference type="NCBI Taxonomy" id="212020"/>
    <lineage>
        <taxon>Bacteria</taxon>
        <taxon>Pseudomonadati</taxon>
        <taxon>Pseudomonadota</taxon>
        <taxon>Gammaproteobacteria</taxon>
        <taxon>Alteromonadales</taxon>
        <taxon>Shewanellaceae</taxon>
        <taxon>Shewanella</taxon>
    </lineage>
</organism>
<feature type="domain" description="HTH cro/C1-type" evidence="1">
    <location>
        <begin position="36"/>
        <end position="69"/>
    </location>
</feature>
<evidence type="ECO:0000259" key="1">
    <source>
        <dbReference type="PROSITE" id="PS50943"/>
    </source>
</evidence>
<dbReference type="InterPro" id="IPR010982">
    <property type="entry name" value="Lambda_DNA-bd_dom_sf"/>
</dbReference>
<proteinExistence type="predicted"/>
<dbReference type="RefSeq" id="WP_248938704.1">
    <property type="nucleotide sequence ID" value="NZ_JAKIKS010000005.1"/>
</dbReference>
<reference evidence="2 3" key="1">
    <citation type="submission" date="2022-01" db="EMBL/GenBank/DDBJ databases">
        <title>Whole genome-based taxonomy of the Shewanellaceae.</title>
        <authorList>
            <person name="Martin-Rodriguez A.J."/>
        </authorList>
    </citation>
    <scope>NUCLEOTIDE SEQUENCE [LARGE SCALE GENOMIC DNA]</scope>
    <source>
        <strain evidence="2 3">DSM 17177</strain>
    </source>
</reference>
<evidence type="ECO:0000313" key="3">
    <source>
        <dbReference type="Proteomes" id="UP001203423"/>
    </source>
</evidence>
<protein>
    <submittedName>
        <fullName evidence="2">Helix-turn-helix transcriptional regulator</fullName>
    </submittedName>
</protein>
<dbReference type="Proteomes" id="UP001203423">
    <property type="component" value="Unassembled WGS sequence"/>
</dbReference>
<dbReference type="Gene3D" id="1.10.260.40">
    <property type="entry name" value="lambda repressor-like DNA-binding domains"/>
    <property type="match status" value="1"/>
</dbReference>
<keyword evidence="3" id="KW-1185">Reference proteome</keyword>
<dbReference type="SUPFAM" id="SSF47413">
    <property type="entry name" value="lambda repressor-like DNA-binding domains"/>
    <property type="match status" value="1"/>
</dbReference>
<name>A0ABT0L7R1_9GAMM</name>
<gene>
    <name evidence="2" type="ORF">L2764_02705</name>
</gene>
<evidence type="ECO:0000313" key="2">
    <source>
        <dbReference type="EMBL" id="MCL1123417.1"/>
    </source>
</evidence>
<accession>A0ABT0L7R1</accession>
<dbReference type="InterPro" id="IPR001387">
    <property type="entry name" value="Cro/C1-type_HTH"/>
</dbReference>
<comment type="caution">
    <text evidence="2">The sequence shown here is derived from an EMBL/GenBank/DDBJ whole genome shotgun (WGS) entry which is preliminary data.</text>
</comment>
<dbReference type="CDD" id="cd00093">
    <property type="entry name" value="HTH_XRE"/>
    <property type="match status" value="1"/>
</dbReference>
<dbReference type="PROSITE" id="PS50943">
    <property type="entry name" value="HTH_CROC1"/>
    <property type="match status" value="1"/>
</dbReference>
<dbReference type="EMBL" id="JAKIKS010000005">
    <property type="protein sequence ID" value="MCL1123417.1"/>
    <property type="molecule type" value="Genomic_DNA"/>
</dbReference>